<evidence type="ECO:0000259" key="2">
    <source>
        <dbReference type="Pfam" id="PF25534"/>
    </source>
</evidence>
<dbReference type="EMBL" id="CAJMWZ010001871">
    <property type="protein sequence ID" value="CAE6443994.1"/>
    <property type="molecule type" value="Genomic_DNA"/>
</dbReference>
<feature type="region of interest" description="Disordered" evidence="1">
    <location>
        <begin position="213"/>
        <end position="249"/>
    </location>
</feature>
<dbReference type="Pfam" id="PF25534">
    <property type="entry name" value="DUF7918"/>
    <property type="match status" value="1"/>
</dbReference>
<evidence type="ECO:0000313" key="4">
    <source>
        <dbReference type="Proteomes" id="UP000663850"/>
    </source>
</evidence>
<sequence>MPLTFQGITAWVADSEGRELPEYGVKLFGNNQIECWIPSTEGANFRIMWRIPYFNPLCPAELAVRPFLDGVRMGGTIWSTTNLLLELVGELGAHPTGPSTARLYEFGKRVLTDRDDALMLSNAQLDCLNTIVASFVWGFRGMPQLSEYMNPGEFAPINEKSVKHGHSGSAGLGKAIARHHGPTYSFHSIAGLNPITFIFRYAPRDWLQARDIIPYSPRPSPQPQVKPKRQRSFSSDVIDNDDLHTDDEGVVARKHQISIQIPTSIAPRKRKRTVKREEADVKIEAECE</sequence>
<comment type="caution">
    <text evidence="3">The sequence shown here is derived from an EMBL/GenBank/DDBJ whole genome shotgun (WGS) entry which is preliminary data.</text>
</comment>
<dbReference type="PANTHER" id="PTHR36223">
    <property type="entry name" value="BETA-LACTAMASE-TYPE TRANSPEPTIDASE FOLD DOMAIN CONTAINING PROTEIN"/>
    <property type="match status" value="1"/>
</dbReference>
<dbReference type="AlphaFoldDB" id="A0A8H3AZ65"/>
<feature type="domain" description="DUF7918" evidence="2">
    <location>
        <begin position="16"/>
        <end position="216"/>
    </location>
</feature>
<accession>A0A8H3AZ65</accession>
<organism evidence="3 4">
    <name type="scientific">Rhizoctonia solani</name>
    <dbReference type="NCBI Taxonomy" id="456999"/>
    <lineage>
        <taxon>Eukaryota</taxon>
        <taxon>Fungi</taxon>
        <taxon>Dikarya</taxon>
        <taxon>Basidiomycota</taxon>
        <taxon>Agaricomycotina</taxon>
        <taxon>Agaricomycetes</taxon>
        <taxon>Cantharellales</taxon>
        <taxon>Ceratobasidiaceae</taxon>
        <taxon>Rhizoctonia</taxon>
    </lineage>
</organism>
<evidence type="ECO:0000256" key="1">
    <source>
        <dbReference type="SAM" id="MobiDB-lite"/>
    </source>
</evidence>
<feature type="region of interest" description="Disordered" evidence="1">
    <location>
        <begin position="267"/>
        <end position="288"/>
    </location>
</feature>
<dbReference type="InterPro" id="IPR057678">
    <property type="entry name" value="DUF7918"/>
</dbReference>
<evidence type="ECO:0000313" key="3">
    <source>
        <dbReference type="EMBL" id="CAE6443994.1"/>
    </source>
</evidence>
<gene>
    <name evidence="3" type="ORF">RDB_LOCUS33395</name>
</gene>
<proteinExistence type="predicted"/>
<dbReference type="PANTHER" id="PTHR36223:SF1">
    <property type="entry name" value="TRANSCRIPTION ELONGATION FACTOR EAF N-TERMINAL DOMAIN-CONTAINING PROTEIN"/>
    <property type="match status" value="1"/>
</dbReference>
<name>A0A8H3AZ65_9AGAM</name>
<reference evidence="3" key="1">
    <citation type="submission" date="2021-01" db="EMBL/GenBank/DDBJ databases">
        <authorList>
            <person name="Kaushik A."/>
        </authorList>
    </citation>
    <scope>NUCLEOTIDE SEQUENCE</scope>
    <source>
        <strain evidence="3">Type strain: AG8-Rh-89/</strain>
    </source>
</reference>
<feature type="compositionally biased region" description="Basic and acidic residues" evidence="1">
    <location>
        <begin position="275"/>
        <end position="288"/>
    </location>
</feature>
<protein>
    <recommendedName>
        <fullName evidence="2">DUF7918 domain-containing protein</fullName>
    </recommendedName>
</protein>
<dbReference type="Proteomes" id="UP000663850">
    <property type="component" value="Unassembled WGS sequence"/>
</dbReference>